<name>A0A1Y5Q8Y2_9GAMM</name>
<dbReference type="AlphaFoldDB" id="A0A1Y5Q8Y2"/>
<proteinExistence type="predicted"/>
<evidence type="ECO:0000313" key="2">
    <source>
        <dbReference type="EMBL" id="SBV36404.1"/>
    </source>
</evidence>
<dbReference type="InterPro" id="IPR000305">
    <property type="entry name" value="GIY-YIG_endonuc"/>
</dbReference>
<dbReference type="SUPFAM" id="SSF82771">
    <property type="entry name" value="GIY-YIG endonuclease"/>
    <property type="match status" value="1"/>
</dbReference>
<dbReference type="InterPro" id="IPR035901">
    <property type="entry name" value="GIY-YIG_endonuc_sf"/>
</dbReference>
<evidence type="ECO:0000259" key="1">
    <source>
        <dbReference type="PROSITE" id="PS50164"/>
    </source>
</evidence>
<gene>
    <name evidence="2" type="ORF">STPYR_11334</name>
</gene>
<dbReference type="CDD" id="cd10446">
    <property type="entry name" value="GIY-YIG_unchar_1"/>
    <property type="match status" value="1"/>
</dbReference>
<organism evidence="2">
    <name type="scientific">uncultured Stenotrophomonas sp</name>
    <dbReference type="NCBI Taxonomy" id="165438"/>
    <lineage>
        <taxon>Bacteria</taxon>
        <taxon>Pseudomonadati</taxon>
        <taxon>Pseudomonadota</taxon>
        <taxon>Gammaproteobacteria</taxon>
        <taxon>Lysobacterales</taxon>
        <taxon>Lysobacteraceae</taxon>
        <taxon>Stenotrophomonas</taxon>
        <taxon>environmental samples</taxon>
    </lineage>
</organism>
<dbReference type="EMBL" id="FLTS01000001">
    <property type="protein sequence ID" value="SBV36404.1"/>
    <property type="molecule type" value="Genomic_DNA"/>
</dbReference>
<protein>
    <recommendedName>
        <fullName evidence="1">GIY-YIG domain-containing protein</fullName>
    </recommendedName>
</protein>
<dbReference type="PROSITE" id="PS50164">
    <property type="entry name" value="GIY_YIG"/>
    <property type="match status" value="1"/>
</dbReference>
<feature type="domain" description="GIY-YIG" evidence="1">
    <location>
        <begin position="346"/>
        <end position="443"/>
    </location>
</feature>
<accession>A0A1Y5Q8Y2</accession>
<sequence length="444" mass="50236">MANHPGAKTSSPTTAKYWRVADAIEELGSATLAEVEAWDRAHHPDDPLGNARADLEHLTVNAPSRVHYNHARSNWRSDSGHPRDVLFKLSDSGPPRRTSYVLFNPAAHGHVDLQKGNDGKWRWHRHCSPATTRSCRVNPCPCPPHPPTAPIRPIWPSMRHGAWPATRSPESMRLFDLLKVWEPTFAPSKAKVHLARYNGRHRPLDVFLEGDFDQWQRWQTRRNFQREFVVSLVNMGTPTHWLYAGLFRSLGHVEEAAPKPHYFYDLERVGSCEEWAGRLHLQSLYTERHSYPRGETLAEDLTVSQLLPERLSIADFPGFKAVNLTKAQLDIVVRNHSTAWRSALSSVKGIYVITDTATGRLYVGKASGSDGIWGRWCAYAANGHGGNVALQQEFGIEASEERRHALRFAVLEIADLSATEADICERENHWKSVLLSRDHGFNRN</sequence>
<dbReference type="Gene3D" id="3.40.1440.10">
    <property type="entry name" value="GIY-YIG endonuclease"/>
    <property type="match status" value="1"/>
</dbReference>
<reference evidence="2" key="1">
    <citation type="submission" date="2016-03" db="EMBL/GenBank/DDBJ databases">
        <authorList>
            <person name="Ploux O."/>
        </authorList>
    </citation>
    <scope>NUCLEOTIDE SEQUENCE</scope>
    <source>
        <strain evidence="2">UC10</strain>
    </source>
</reference>